<reference evidence="6 7" key="1">
    <citation type="journal article" date="2015" name="Front. Microbiol.">
        <title>Genome sequence of the plant growth promoting endophytic yeast Rhodotorula graminis WP1.</title>
        <authorList>
            <person name="Firrincieli A."/>
            <person name="Otillar R."/>
            <person name="Salamov A."/>
            <person name="Schmutz J."/>
            <person name="Khan Z."/>
            <person name="Redman R.S."/>
            <person name="Fleck N.D."/>
            <person name="Lindquist E."/>
            <person name="Grigoriev I.V."/>
            <person name="Doty S.L."/>
        </authorList>
    </citation>
    <scope>NUCLEOTIDE SEQUENCE [LARGE SCALE GENOMIC DNA]</scope>
    <source>
        <strain evidence="6 7">WP1</strain>
    </source>
</reference>
<feature type="transmembrane region" description="Helical" evidence="5">
    <location>
        <begin position="435"/>
        <end position="457"/>
    </location>
</feature>
<comment type="subcellular location">
    <subcellularLocation>
        <location evidence="1">Membrane</location>
        <topology evidence="1">Multi-pass membrane protein</topology>
    </subcellularLocation>
</comment>
<evidence type="ECO:0000256" key="3">
    <source>
        <dbReference type="ARBA" id="ARBA00022989"/>
    </source>
</evidence>
<dbReference type="GO" id="GO:0022857">
    <property type="term" value="F:transmembrane transporter activity"/>
    <property type="evidence" value="ECO:0007669"/>
    <property type="project" value="InterPro"/>
</dbReference>
<protein>
    <recommendedName>
        <fullName evidence="8">Major facilitator superfamily (MFS) profile domain-containing protein</fullName>
    </recommendedName>
</protein>
<dbReference type="Gene3D" id="1.20.1250.20">
    <property type="entry name" value="MFS general substrate transporter like domains"/>
    <property type="match status" value="2"/>
</dbReference>
<dbReference type="RefSeq" id="XP_018271849.1">
    <property type="nucleotide sequence ID" value="XM_018414192.1"/>
</dbReference>
<dbReference type="OrthoDB" id="3026777at2759"/>
<accession>A0A194S5L5</accession>
<feature type="transmembrane region" description="Helical" evidence="5">
    <location>
        <begin position="127"/>
        <end position="147"/>
    </location>
</feature>
<dbReference type="AlphaFoldDB" id="A0A194S5L5"/>
<dbReference type="Proteomes" id="UP000053890">
    <property type="component" value="Unassembled WGS sequence"/>
</dbReference>
<evidence type="ECO:0000256" key="5">
    <source>
        <dbReference type="SAM" id="Phobius"/>
    </source>
</evidence>
<keyword evidence="3 5" id="KW-1133">Transmembrane helix</keyword>
<name>A0A194S5L5_RHOGW</name>
<feature type="transmembrane region" description="Helical" evidence="5">
    <location>
        <begin position="226"/>
        <end position="243"/>
    </location>
</feature>
<feature type="transmembrane region" description="Helical" evidence="5">
    <location>
        <begin position="153"/>
        <end position="180"/>
    </location>
</feature>
<feature type="transmembrane region" description="Helical" evidence="5">
    <location>
        <begin position="469"/>
        <end position="492"/>
    </location>
</feature>
<evidence type="ECO:0000256" key="2">
    <source>
        <dbReference type="ARBA" id="ARBA00022692"/>
    </source>
</evidence>
<dbReference type="OMA" id="ALCIMQS"/>
<feature type="transmembrane region" description="Helical" evidence="5">
    <location>
        <begin position="504"/>
        <end position="524"/>
    </location>
</feature>
<evidence type="ECO:0000256" key="4">
    <source>
        <dbReference type="ARBA" id="ARBA00023136"/>
    </source>
</evidence>
<feature type="transmembrane region" description="Helical" evidence="5">
    <location>
        <begin position="296"/>
        <end position="316"/>
    </location>
</feature>
<dbReference type="PANTHER" id="PTHR23507">
    <property type="entry name" value="ZGC:174356"/>
    <property type="match status" value="1"/>
</dbReference>
<keyword evidence="4 5" id="KW-0472">Membrane</keyword>
<proteinExistence type="predicted"/>
<feature type="transmembrane region" description="Helical" evidence="5">
    <location>
        <begin position="409"/>
        <end position="429"/>
    </location>
</feature>
<evidence type="ECO:0000313" key="6">
    <source>
        <dbReference type="EMBL" id="KPV75800.1"/>
    </source>
</evidence>
<dbReference type="SUPFAM" id="SSF103473">
    <property type="entry name" value="MFS general substrate transporter"/>
    <property type="match status" value="1"/>
</dbReference>
<sequence>MRHGLDETTALLTGDRERDVAHSRPSARWIIIPCFISSLLGGAAASVEMEIYSQTACRGVAARDGVLHLLGGLIEGGTGWTEMCRSDPAVQRETTRIITSILLVAGALSALTAAWWGALADRKGRKVVLLASTIAELVEAGIMVLYAPDRFGYGALLLLAAFAGLLGGQLANMAVASAYLGDIAGAASKAQLLSSYEAALFAGLGLGPLLGSALVRYASLGPRTPYILMLVFNAAYLSAFPFMPESLPPSRRAQAAARSSQAGTLAQRVLAIPASLVSPFRVLVPRRVDEGKRKDGRLLLVAISGALLLVDTGLGPVEVLYARAKYSWGPQDTGHWLSYTYATKLVILVGVVPLVRRWFKPAAPATTAARACAVASDVENDACTASPAGVELANETQKRKSVVELRYDVRLACWTMSLAVAGYLVMLLPSPSVRHFLVTSGIVSIAAAAPPALQSLALSLAGPEDAAKVLACVSALATVSTATLGPTVFGTAYVASVEWWPEMIFGLAALWMAAAVVPLLFLRFGSPREDEERGVEEEARA</sequence>
<keyword evidence="7" id="KW-1185">Reference proteome</keyword>
<dbReference type="GeneID" id="28974640"/>
<evidence type="ECO:0000313" key="7">
    <source>
        <dbReference type="Proteomes" id="UP000053890"/>
    </source>
</evidence>
<dbReference type="InterPro" id="IPR036259">
    <property type="entry name" value="MFS_trans_sf"/>
</dbReference>
<dbReference type="GO" id="GO:0016020">
    <property type="term" value="C:membrane"/>
    <property type="evidence" value="ECO:0007669"/>
    <property type="project" value="UniProtKB-SubCell"/>
</dbReference>
<dbReference type="EMBL" id="KQ474077">
    <property type="protein sequence ID" value="KPV75800.1"/>
    <property type="molecule type" value="Genomic_DNA"/>
</dbReference>
<feature type="transmembrane region" description="Helical" evidence="5">
    <location>
        <begin position="26"/>
        <end position="45"/>
    </location>
</feature>
<feature type="transmembrane region" description="Helical" evidence="5">
    <location>
        <begin position="192"/>
        <end position="214"/>
    </location>
</feature>
<dbReference type="InterPro" id="IPR011701">
    <property type="entry name" value="MFS"/>
</dbReference>
<gene>
    <name evidence="6" type="ORF">RHOBADRAFT_43224</name>
</gene>
<evidence type="ECO:0000256" key="1">
    <source>
        <dbReference type="ARBA" id="ARBA00004141"/>
    </source>
</evidence>
<dbReference type="Pfam" id="PF07690">
    <property type="entry name" value="MFS_1"/>
    <property type="match status" value="1"/>
</dbReference>
<evidence type="ECO:0008006" key="8">
    <source>
        <dbReference type="Google" id="ProtNLM"/>
    </source>
</evidence>
<keyword evidence="2 5" id="KW-0812">Transmembrane</keyword>
<organism evidence="6 7">
    <name type="scientific">Rhodotorula graminis (strain WP1)</name>
    <dbReference type="NCBI Taxonomy" id="578459"/>
    <lineage>
        <taxon>Eukaryota</taxon>
        <taxon>Fungi</taxon>
        <taxon>Dikarya</taxon>
        <taxon>Basidiomycota</taxon>
        <taxon>Pucciniomycotina</taxon>
        <taxon>Microbotryomycetes</taxon>
        <taxon>Sporidiobolales</taxon>
        <taxon>Sporidiobolaceae</taxon>
        <taxon>Rhodotorula</taxon>
    </lineage>
</organism>
<feature type="transmembrane region" description="Helical" evidence="5">
    <location>
        <begin position="97"/>
        <end position="120"/>
    </location>
</feature>
<dbReference type="PANTHER" id="PTHR23507:SF1">
    <property type="entry name" value="FI18259P1-RELATED"/>
    <property type="match status" value="1"/>
</dbReference>
<feature type="transmembrane region" description="Helical" evidence="5">
    <location>
        <begin position="336"/>
        <end position="355"/>
    </location>
</feature>